<evidence type="ECO:0000313" key="2">
    <source>
        <dbReference type="Proteomes" id="UP000744769"/>
    </source>
</evidence>
<dbReference type="Proteomes" id="UP000744769">
    <property type="component" value="Unassembled WGS sequence"/>
</dbReference>
<sequence length="51" mass="5410">MSSVNSGYAVATRPAGLTGCGDPCDAATRRARWTAADAAYARLVIPRRKRT</sequence>
<reference evidence="1" key="1">
    <citation type="submission" date="2020-03" db="EMBL/GenBank/DDBJ databases">
        <title>Draft sequencing of Calidifontibacter sp. DB0510.</title>
        <authorList>
            <person name="Kim D.-U."/>
        </authorList>
    </citation>
    <scope>NUCLEOTIDE SEQUENCE</scope>
    <source>
        <strain evidence="1">DB0510</strain>
    </source>
</reference>
<comment type="caution">
    <text evidence="1">The sequence shown here is derived from an EMBL/GenBank/DDBJ whole genome shotgun (WGS) entry which is preliminary data.</text>
</comment>
<evidence type="ECO:0000313" key="1">
    <source>
        <dbReference type="EMBL" id="NHN57304.1"/>
    </source>
</evidence>
<gene>
    <name evidence="1" type="ORF">G9U51_16150</name>
</gene>
<accession>A0A967EBT4</accession>
<dbReference type="AlphaFoldDB" id="A0A967EBT4"/>
<protein>
    <submittedName>
        <fullName evidence="1">Uncharacterized protein</fullName>
    </submittedName>
</protein>
<organism evidence="1 2">
    <name type="scientific">Metallococcus carri</name>
    <dbReference type="NCBI Taxonomy" id="1656884"/>
    <lineage>
        <taxon>Bacteria</taxon>
        <taxon>Bacillati</taxon>
        <taxon>Actinomycetota</taxon>
        <taxon>Actinomycetes</taxon>
        <taxon>Micrococcales</taxon>
        <taxon>Dermacoccaceae</taxon>
        <taxon>Metallococcus</taxon>
    </lineage>
</organism>
<proteinExistence type="predicted"/>
<name>A0A967EBT4_9MICO</name>
<dbReference type="EMBL" id="JAAOIV010000014">
    <property type="protein sequence ID" value="NHN57304.1"/>
    <property type="molecule type" value="Genomic_DNA"/>
</dbReference>
<dbReference type="RefSeq" id="WP_166198478.1">
    <property type="nucleotide sequence ID" value="NZ_JAAOIV010000014.1"/>
</dbReference>
<keyword evidence="2" id="KW-1185">Reference proteome</keyword>